<feature type="region of interest" description="Disordered" evidence="1">
    <location>
        <begin position="105"/>
        <end position="142"/>
    </location>
</feature>
<dbReference type="EMBL" id="BLXT01005065">
    <property type="protein sequence ID" value="GFO19419.1"/>
    <property type="molecule type" value="Genomic_DNA"/>
</dbReference>
<organism evidence="2 3">
    <name type="scientific">Plakobranchus ocellatus</name>
    <dbReference type="NCBI Taxonomy" id="259542"/>
    <lineage>
        <taxon>Eukaryota</taxon>
        <taxon>Metazoa</taxon>
        <taxon>Spiralia</taxon>
        <taxon>Lophotrochozoa</taxon>
        <taxon>Mollusca</taxon>
        <taxon>Gastropoda</taxon>
        <taxon>Heterobranchia</taxon>
        <taxon>Euthyneura</taxon>
        <taxon>Panpulmonata</taxon>
        <taxon>Sacoglossa</taxon>
        <taxon>Placobranchoidea</taxon>
        <taxon>Plakobranchidae</taxon>
        <taxon>Plakobranchus</taxon>
    </lineage>
</organism>
<evidence type="ECO:0000313" key="3">
    <source>
        <dbReference type="Proteomes" id="UP000735302"/>
    </source>
</evidence>
<comment type="caution">
    <text evidence="2">The sequence shown here is derived from an EMBL/GenBank/DDBJ whole genome shotgun (WGS) entry which is preliminary data.</text>
</comment>
<protein>
    <submittedName>
        <fullName evidence="2">Uncharacterized protein</fullName>
    </submittedName>
</protein>
<proteinExistence type="predicted"/>
<evidence type="ECO:0000313" key="2">
    <source>
        <dbReference type="EMBL" id="GFO19419.1"/>
    </source>
</evidence>
<sequence>MGVIEEFIAENYLIILNSGEQTSFGLPTVIYVDCLWKIEAEIEQFTVKLLDAARLSISFHKGPKCKTQVPWFTQECRKALQENKKKKVFIWKRPSWVIRKKVGEQKKRRFHGHKAKESSESKEVRNGQPNVDIDEQQTEDNPDGDKFMSKSCFFLLDVELLNSFVAANMRCPECTNFSVTCGLDLTSKLGFCLDLVFRCMECSWTDAMKTSKEVGEIVDKHLDLESVSKSGKKQDKEIHVRMVTFVERILEKLGLSVGTLAGKMCGDGDHQREKDSCRTSLDSTKKRRKTLRAIRKGFQDTTKDKEGDVYNYDGH</sequence>
<keyword evidence="3" id="KW-1185">Reference proteome</keyword>
<accession>A0AAV4BKF6</accession>
<dbReference type="Proteomes" id="UP000735302">
    <property type="component" value="Unassembled WGS sequence"/>
</dbReference>
<feature type="compositionally biased region" description="Basic and acidic residues" evidence="1">
    <location>
        <begin position="115"/>
        <end position="125"/>
    </location>
</feature>
<feature type="compositionally biased region" description="Acidic residues" evidence="1">
    <location>
        <begin position="132"/>
        <end position="142"/>
    </location>
</feature>
<gene>
    <name evidence="2" type="ORF">PoB_004592400</name>
</gene>
<dbReference type="AlphaFoldDB" id="A0AAV4BKF6"/>
<reference evidence="2 3" key="1">
    <citation type="journal article" date="2021" name="Elife">
        <title>Chloroplast acquisition without the gene transfer in kleptoplastic sea slugs, Plakobranchus ocellatus.</title>
        <authorList>
            <person name="Maeda T."/>
            <person name="Takahashi S."/>
            <person name="Yoshida T."/>
            <person name="Shimamura S."/>
            <person name="Takaki Y."/>
            <person name="Nagai Y."/>
            <person name="Toyoda A."/>
            <person name="Suzuki Y."/>
            <person name="Arimoto A."/>
            <person name="Ishii H."/>
            <person name="Satoh N."/>
            <person name="Nishiyama T."/>
            <person name="Hasebe M."/>
            <person name="Maruyama T."/>
            <person name="Minagawa J."/>
            <person name="Obokata J."/>
            <person name="Shigenobu S."/>
        </authorList>
    </citation>
    <scope>NUCLEOTIDE SEQUENCE [LARGE SCALE GENOMIC DNA]</scope>
</reference>
<evidence type="ECO:0000256" key="1">
    <source>
        <dbReference type="SAM" id="MobiDB-lite"/>
    </source>
</evidence>
<name>A0AAV4BKF6_9GAST</name>